<name>K0SY68_THAOC</name>
<sequence>MQHPAAPAPRGLGGGGPREHRIRPVVPPRAYSPGEGGQFDLVQRPGREVRVVLSLRWSPSSRKERDEVPRARGSLDVTRGRRFALSPLDGADPVPTPVLVQTPS</sequence>
<dbReference type="AlphaFoldDB" id="K0SY68"/>
<reference evidence="2 3" key="1">
    <citation type="journal article" date="2012" name="Genome Biol.">
        <title>Genome and low-iron response of an oceanic diatom adapted to chronic iron limitation.</title>
        <authorList>
            <person name="Lommer M."/>
            <person name="Specht M."/>
            <person name="Roy A.S."/>
            <person name="Kraemer L."/>
            <person name="Andreson R."/>
            <person name="Gutowska M.A."/>
            <person name="Wolf J."/>
            <person name="Bergner S.V."/>
            <person name="Schilhabel M.B."/>
            <person name="Klostermeier U.C."/>
            <person name="Beiko R.G."/>
            <person name="Rosenstiel P."/>
            <person name="Hippler M."/>
            <person name="Laroche J."/>
        </authorList>
    </citation>
    <scope>NUCLEOTIDE SEQUENCE [LARGE SCALE GENOMIC DNA]</scope>
    <source>
        <strain evidence="2 3">CCMP1005</strain>
    </source>
</reference>
<feature type="compositionally biased region" description="Low complexity" evidence="1">
    <location>
        <begin position="1"/>
        <end position="10"/>
    </location>
</feature>
<feature type="region of interest" description="Disordered" evidence="1">
    <location>
        <begin position="1"/>
        <end position="41"/>
    </location>
</feature>
<proteinExistence type="predicted"/>
<organism evidence="2 3">
    <name type="scientific">Thalassiosira oceanica</name>
    <name type="common">Marine diatom</name>
    <dbReference type="NCBI Taxonomy" id="159749"/>
    <lineage>
        <taxon>Eukaryota</taxon>
        <taxon>Sar</taxon>
        <taxon>Stramenopiles</taxon>
        <taxon>Ochrophyta</taxon>
        <taxon>Bacillariophyta</taxon>
        <taxon>Coscinodiscophyceae</taxon>
        <taxon>Thalassiosirophycidae</taxon>
        <taxon>Thalassiosirales</taxon>
        <taxon>Thalassiosiraceae</taxon>
        <taxon>Thalassiosira</taxon>
    </lineage>
</organism>
<protein>
    <submittedName>
        <fullName evidence="2">Uncharacterized protein</fullName>
    </submittedName>
</protein>
<comment type="caution">
    <text evidence="2">The sequence shown here is derived from an EMBL/GenBank/DDBJ whole genome shotgun (WGS) entry which is preliminary data.</text>
</comment>
<dbReference type="EMBL" id="AGNL01007308">
    <property type="protein sequence ID" value="EJK71378.1"/>
    <property type="molecule type" value="Genomic_DNA"/>
</dbReference>
<evidence type="ECO:0000256" key="1">
    <source>
        <dbReference type="SAM" id="MobiDB-lite"/>
    </source>
</evidence>
<evidence type="ECO:0000313" key="2">
    <source>
        <dbReference type="EMBL" id="EJK71378.1"/>
    </source>
</evidence>
<evidence type="ECO:0000313" key="3">
    <source>
        <dbReference type="Proteomes" id="UP000266841"/>
    </source>
</evidence>
<gene>
    <name evidence="2" type="ORF">THAOC_07190</name>
</gene>
<dbReference type="Proteomes" id="UP000266841">
    <property type="component" value="Unassembled WGS sequence"/>
</dbReference>
<accession>K0SY68</accession>
<keyword evidence="3" id="KW-1185">Reference proteome</keyword>